<accession>D4DTP2</accession>
<sequence>IWQIHHCGMHAIIPFGKDLLALCFNHLYALQTAGSNLFGRAQQWLDSHHINVKIEYVFLNSCLVF</sequence>
<protein>
    <submittedName>
        <fullName evidence="1">Uncharacterized protein</fullName>
    </submittedName>
</protein>
<evidence type="ECO:0000313" key="2">
    <source>
        <dbReference type="Proteomes" id="UP000005536"/>
    </source>
</evidence>
<feature type="non-terminal residue" evidence="1">
    <location>
        <position position="1"/>
    </location>
</feature>
<proteinExistence type="predicted"/>
<gene>
    <name evidence="1" type="ORF">NEIELOOT_02448</name>
</gene>
<organism evidence="1 2">
    <name type="scientific">Neisseria elongata subsp. glycolytica ATCC 29315</name>
    <dbReference type="NCBI Taxonomy" id="546263"/>
    <lineage>
        <taxon>Bacteria</taxon>
        <taxon>Pseudomonadati</taxon>
        <taxon>Pseudomonadota</taxon>
        <taxon>Betaproteobacteria</taxon>
        <taxon>Neisseriales</taxon>
        <taxon>Neisseriaceae</taxon>
        <taxon>Neisseria</taxon>
    </lineage>
</organism>
<dbReference type="Proteomes" id="UP000005536">
    <property type="component" value="Unassembled WGS sequence"/>
</dbReference>
<reference evidence="1 2" key="1">
    <citation type="submission" date="2010-02" db="EMBL/GenBank/DDBJ databases">
        <authorList>
            <person name="Weinstock G."/>
            <person name="Sodergren E."/>
            <person name="Clifton S."/>
            <person name="Fulton L."/>
            <person name="Fulton B."/>
            <person name="Courtney L."/>
            <person name="Fronick C."/>
            <person name="Harrison M."/>
            <person name="Strong C."/>
            <person name="Farmer C."/>
            <person name="Delahaunty K."/>
            <person name="Markovic C."/>
            <person name="Hall O."/>
            <person name="Minx P."/>
            <person name="Tomlinson C."/>
            <person name="Mitreva M."/>
            <person name="Nelson J."/>
            <person name="Hou S."/>
            <person name="Wollam A."/>
            <person name="Pepin K.H."/>
            <person name="Johnson M."/>
            <person name="Bhonagiri V."/>
            <person name="Zhang X."/>
            <person name="Suruliraj S."/>
            <person name="Warren W."/>
            <person name="Chinwalla A."/>
            <person name="Mardis E.R."/>
            <person name="Wilson R.K."/>
        </authorList>
    </citation>
    <scope>NUCLEOTIDE SEQUENCE [LARGE SCALE GENOMIC DNA]</scope>
    <source>
        <strain evidence="1 2">ATCC 29315</strain>
    </source>
</reference>
<dbReference type="EMBL" id="ADBF01000240">
    <property type="protein sequence ID" value="EFE48794.1"/>
    <property type="molecule type" value="Genomic_DNA"/>
</dbReference>
<dbReference type="AlphaFoldDB" id="D4DTP2"/>
<evidence type="ECO:0000313" key="1">
    <source>
        <dbReference type="EMBL" id="EFE48794.1"/>
    </source>
</evidence>
<comment type="caution">
    <text evidence="1">The sequence shown here is derived from an EMBL/GenBank/DDBJ whole genome shotgun (WGS) entry which is preliminary data.</text>
</comment>
<name>D4DTP2_NEIEG</name>